<protein>
    <submittedName>
        <fullName evidence="2">Uncharacterized protein</fullName>
    </submittedName>
</protein>
<evidence type="ECO:0000313" key="3">
    <source>
        <dbReference type="Proteomes" id="UP000252104"/>
    </source>
</evidence>
<dbReference type="EMBL" id="MH383160">
    <property type="protein sequence ID" value="AXC36618.1"/>
    <property type="molecule type" value="Genomic_DNA"/>
</dbReference>
<feature type="transmembrane region" description="Helical" evidence="1">
    <location>
        <begin position="74"/>
        <end position="95"/>
    </location>
</feature>
<evidence type="ECO:0000256" key="1">
    <source>
        <dbReference type="SAM" id="Phobius"/>
    </source>
</evidence>
<evidence type="ECO:0000313" key="2">
    <source>
        <dbReference type="EMBL" id="AXC36618.1"/>
    </source>
</evidence>
<sequence>MWFTISNVAQIGIALMSALMFCPIVTMDTDHERLGFLRDTGDEPYSRLIVLYPFIVILGTNIQLGSLSNSVTSAAIAIFAFTFFMVHKSILNWYITKMAEEGTKNT</sequence>
<accession>A0A2Z5HAI3</accession>
<keyword evidence="1" id="KW-0472">Membrane</keyword>
<dbReference type="Proteomes" id="UP000252104">
    <property type="component" value="Segment"/>
</dbReference>
<reference evidence="3" key="2">
    <citation type="submission" date="2018-05" db="EMBL/GenBank/DDBJ databases">
        <title>Genome Assembly Of Bacteriophage Specific To Escherichia coli 0157:H7.</title>
        <authorList>
            <person name="Ahmad Hisham U.B."/>
            <person name="Ramli N.A."/>
            <person name="Mohamad Zawawi N.A."/>
            <person name="Mat Arip Y."/>
        </authorList>
    </citation>
    <scope>NUCLEOTIDE SEQUENCE [LARGE SCALE GENOMIC DNA]</scope>
</reference>
<reference evidence="2 3" key="1">
    <citation type="submission" date="2018-05" db="EMBL/GenBank/DDBJ databases">
        <title>Characterization Of A New Bacterial Virus From Orangutan (Pongo pygmaeus).</title>
        <authorList>
            <person name="Ahmad Hisham U.B."/>
            <person name="Ramli N.A."/>
            <person name="Mohamad Zawawi N.A."/>
            <person name="Mat Arip Y."/>
        </authorList>
    </citation>
    <scope>NUCLEOTIDE SEQUENCE [LARGE SCALE GENOMIC DNA]</scope>
</reference>
<organism evidence="2 3">
    <name type="scientific">Escherichia phage UB</name>
    <dbReference type="NCBI Taxonomy" id="2268588"/>
    <lineage>
        <taxon>Viruses</taxon>
        <taxon>Duplodnaviria</taxon>
        <taxon>Heunggongvirae</taxon>
        <taxon>Uroviricota</taxon>
        <taxon>Caudoviricetes</taxon>
        <taxon>Asteriusvirus</taxon>
        <taxon>Asteriusvirus PBECO4</taxon>
    </lineage>
</organism>
<keyword evidence="1" id="KW-0812">Transmembrane</keyword>
<name>A0A2Z5HAI3_9CAUD</name>
<feature type="transmembrane region" description="Helical" evidence="1">
    <location>
        <begin position="6"/>
        <end position="27"/>
    </location>
</feature>
<keyword evidence="1" id="KW-1133">Transmembrane helix</keyword>
<proteinExistence type="predicted"/>
<feature type="transmembrane region" description="Helical" evidence="1">
    <location>
        <begin position="48"/>
        <end position="68"/>
    </location>
</feature>